<gene>
    <name evidence="1" type="ORF">GGI19_006527</name>
</gene>
<feature type="non-terminal residue" evidence="1">
    <location>
        <position position="173"/>
    </location>
</feature>
<reference evidence="1" key="1">
    <citation type="submission" date="2022-07" db="EMBL/GenBank/DDBJ databases">
        <title>Phylogenomic reconstructions and comparative analyses of Kickxellomycotina fungi.</title>
        <authorList>
            <person name="Reynolds N.K."/>
            <person name="Stajich J.E."/>
            <person name="Barry K."/>
            <person name="Grigoriev I.V."/>
            <person name="Crous P."/>
            <person name="Smith M.E."/>
        </authorList>
    </citation>
    <scope>NUCLEOTIDE SEQUENCE</scope>
    <source>
        <strain evidence="1">BCRC 34297</strain>
    </source>
</reference>
<protein>
    <submittedName>
        <fullName evidence="1">Uncharacterized protein</fullName>
    </submittedName>
</protein>
<dbReference type="EMBL" id="JANBUH010001474">
    <property type="protein sequence ID" value="KAJ2745194.1"/>
    <property type="molecule type" value="Genomic_DNA"/>
</dbReference>
<sequence length="173" mass="19192">SAAQCSVHMTPAKMKGEGAYCEHDPATLNPRREKLVRDLNNKGHSPGFIQLLVKLGLADAYKAYESNVPADVFASLANDSLVVRPTSEPDALEDKSHTVDSLSSKRHKLEAAYVDTFKRLLDALFAMAKESTLPSEYQSTPYRCEDFQAERVNGSKLKPDLVFFQINNTKSDI</sequence>
<keyword evidence="2" id="KW-1185">Reference proteome</keyword>
<comment type="caution">
    <text evidence="1">The sequence shown here is derived from an EMBL/GenBank/DDBJ whole genome shotgun (WGS) entry which is preliminary data.</text>
</comment>
<dbReference type="AlphaFoldDB" id="A0A9W8L7G9"/>
<organism evidence="1 2">
    <name type="scientific">Coemansia pectinata</name>
    <dbReference type="NCBI Taxonomy" id="1052879"/>
    <lineage>
        <taxon>Eukaryota</taxon>
        <taxon>Fungi</taxon>
        <taxon>Fungi incertae sedis</taxon>
        <taxon>Zoopagomycota</taxon>
        <taxon>Kickxellomycotina</taxon>
        <taxon>Kickxellomycetes</taxon>
        <taxon>Kickxellales</taxon>
        <taxon>Kickxellaceae</taxon>
        <taxon>Coemansia</taxon>
    </lineage>
</organism>
<name>A0A9W8L7G9_9FUNG</name>
<feature type="non-terminal residue" evidence="1">
    <location>
        <position position="1"/>
    </location>
</feature>
<evidence type="ECO:0000313" key="2">
    <source>
        <dbReference type="Proteomes" id="UP001140011"/>
    </source>
</evidence>
<evidence type="ECO:0000313" key="1">
    <source>
        <dbReference type="EMBL" id="KAJ2745194.1"/>
    </source>
</evidence>
<dbReference type="Proteomes" id="UP001140011">
    <property type="component" value="Unassembled WGS sequence"/>
</dbReference>
<accession>A0A9W8L7G9</accession>
<proteinExistence type="predicted"/>